<dbReference type="Pfam" id="PF02709">
    <property type="entry name" value="Glyco_transf_7C"/>
    <property type="match status" value="1"/>
</dbReference>
<evidence type="ECO:0000256" key="1">
    <source>
        <dbReference type="ARBA" id="ARBA00022679"/>
    </source>
</evidence>
<evidence type="ECO:0000313" key="6">
    <source>
        <dbReference type="EMBL" id="CAI3979381.1"/>
    </source>
</evidence>
<dbReference type="AlphaFoldDB" id="A0A9P1BTX0"/>
<dbReference type="EMBL" id="CAMXCT030000480">
    <property type="protein sequence ID" value="CAL4766693.1"/>
    <property type="molecule type" value="Genomic_DNA"/>
</dbReference>
<reference evidence="7" key="2">
    <citation type="submission" date="2024-04" db="EMBL/GenBank/DDBJ databases">
        <authorList>
            <person name="Chen Y."/>
            <person name="Shah S."/>
            <person name="Dougan E. K."/>
            <person name="Thang M."/>
            <person name="Chan C."/>
        </authorList>
    </citation>
    <scope>NUCLEOTIDE SEQUENCE [LARGE SCALE GENOMIC DNA]</scope>
</reference>
<feature type="domain" description="Glycosyltransferase 2-like" evidence="4">
    <location>
        <begin position="192"/>
        <end position="326"/>
    </location>
</feature>
<feature type="domain" description="Galactosyltransferase C-terminal" evidence="5">
    <location>
        <begin position="373"/>
        <end position="428"/>
    </location>
</feature>
<evidence type="ECO:0000256" key="2">
    <source>
        <dbReference type="ARBA" id="ARBA00023157"/>
    </source>
</evidence>
<evidence type="ECO:0000259" key="4">
    <source>
        <dbReference type="Pfam" id="PF00535"/>
    </source>
</evidence>
<accession>A0A9P1BTX0</accession>
<keyword evidence="3" id="KW-0812">Transmembrane</keyword>
<evidence type="ECO:0008006" key="9">
    <source>
        <dbReference type="Google" id="ProtNLM"/>
    </source>
</evidence>
<evidence type="ECO:0000313" key="7">
    <source>
        <dbReference type="EMBL" id="CAL1132756.1"/>
    </source>
</evidence>
<dbReference type="EMBL" id="CAMXCT020000480">
    <property type="protein sequence ID" value="CAL1132756.1"/>
    <property type="molecule type" value="Genomic_DNA"/>
</dbReference>
<dbReference type="EMBL" id="CAMXCT010000480">
    <property type="protein sequence ID" value="CAI3979381.1"/>
    <property type="molecule type" value="Genomic_DNA"/>
</dbReference>
<dbReference type="SUPFAM" id="SSF53448">
    <property type="entry name" value="Nucleotide-diphospho-sugar transferases"/>
    <property type="match status" value="1"/>
</dbReference>
<dbReference type="InterPro" id="IPR027791">
    <property type="entry name" value="Galactosyl_T_C"/>
</dbReference>
<organism evidence="6">
    <name type="scientific">Cladocopium goreaui</name>
    <dbReference type="NCBI Taxonomy" id="2562237"/>
    <lineage>
        <taxon>Eukaryota</taxon>
        <taxon>Sar</taxon>
        <taxon>Alveolata</taxon>
        <taxon>Dinophyceae</taxon>
        <taxon>Suessiales</taxon>
        <taxon>Symbiodiniaceae</taxon>
        <taxon>Cladocopium</taxon>
    </lineage>
</organism>
<sequence length="471" mass="53393">MAKTPKSSKVSCGWICRSRILVFLLLVQVFLICCFFGLHGVLPHHNGCSTPKSTEGYMVQEQQLHREDFYVEVHCAEGYHGRAKALPCLHLSQPYKLTGCHKGIDIEHVHREKKEKTPIVTGPPGKYHLDLRLPEDILSQKSLKEQKAMFKQYGFNLKKSNEMGLVRPTRDLRNAQCQARQYPEVSALPKASVIIIFFNEALSTLLRNVMMVFNLTPEELLGEVLLVDDHSDLEELKLLPEHLERLKGIVPPEKVRLVHRDSHDGIVAARNLGAKEARFPVIVILDSHAEVTVGWLEPLLARIHEDRKRVVVPNIVAIDIHNLDFLGGNGAWPPVRGIFNWRLTFIGAAADMDSDLPEKDVDKKASVWRSPVMPGGLFAMDREYYWELGGYDPEIRYYGAEHVEMSFRIWMCGGTLEVNPCSNIGHIYREFDRFGVDRQLKSDIGKVLDRNDARVADVGTNTKNCSSNIET</sequence>
<dbReference type="Proteomes" id="UP001152797">
    <property type="component" value="Unassembled WGS sequence"/>
</dbReference>
<feature type="transmembrane region" description="Helical" evidence="3">
    <location>
        <begin position="20"/>
        <end position="42"/>
    </location>
</feature>
<comment type="caution">
    <text evidence="6">The sequence shown here is derived from an EMBL/GenBank/DDBJ whole genome shotgun (WGS) entry which is preliminary data.</text>
</comment>
<keyword evidence="8" id="KW-1185">Reference proteome</keyword>
<dbReference type="Gene3D" id="3.90.550.10">
    <property type="entry name" value="Spore Coat Polysaccharide Biosynthesis Protein SpsA, Chain A"/>
    <property type="match status" value="1"/>
</dbReference>
<evidence type="ECO:0000259" key="5">
    <source>
        <dbReference type="Pfam" id="PF02709"/>
    </source>
</evidence>
<dbReference type="PANTHER" id="PTHR11675">
    <property type="entry name" value="N-ACETYLGALACTOSAMINYLTRANSFERASE"/>
    <property type="match status" value="1"/>
</dbReference>
<dbReference type="GO" id="GO:0005794">
    <property type="term" value="C:Golgi apparatus"/>
    <property type="evidence" value="ECO:0007669"/>
    <property type="project" value="TreeGrafter"/>
</dbReference>
<dbReference type="GO" id="GO:0004653">
    <property type="term" value="F:polypeptide N-acetylgalactosaminyltransferase activity"/>
    <property type="evidence" value="ECO:0007669"/>
    <property type="project" value="TreeGrafter"/>
</dbReference>
<keyword evidence="3" id="KW-1133">Transmembrane helix</keyword>
<dbReference type="Pfam" id="PF00535">
    <property type="entry name" value="Glycos_transf_2"/>
    <property type="match status" value="1"/>
</dbReference>
<dbReference type="PANTHER" id="PTHR11675:SF43">
    <property type="entry name" value="POLYPEPTIDE N-ACETYLGALACTOSAMINYLTRANSFERASE 1"/>
    <property type="match status" value="1"/>
</dbReference>
<reference evidence="6" key="1">
    <citation type="submission" date="2022-10" db="EMBL/GenBank/DDBJ databases">
        <authorList>
            <person name="Chen Y."/>
            <person name="Dougan E. K."/>
            <person name="Chan C."/>
            <person name="Rhodes N."/>
            <person name="Thang M."/>
        </authorList>
    </citation>
    <scope>NUCLEOTIDE SEQUENCE</scope>
</reference>
<keyword evidence="1" id="KW-0808">Transferase</keyword>
<keyword evidence="2" id="KW-1015">Disulfide bond</keyword>
<dbReference type="GO" id="GO:0006493">
    <property type="term" value="P:protein O-linked glycosylation"/>
    <property type="evidence" value="ECO:0007669"/>
    <property type="project" value="TreeGrafter"/>
</dbReference>
<proteinExistence type="predicted"/>
<gene>
    <name evidence="6" type="ORF">C1SCF055_LOCUS7333</name>
</gene>
<evidence type="ECO:0000313" key="8">
    <source>
        <dbReference type="Proteomes" id="UP001152797"/>
    </source>
</evidence>
<dbReference type="InterPro" id="IPR029044">
    <property type="entry name" value="Nucleotide-diphossugar_trans"/>
</dbReference>
<name>A0A9P1BTX0_9DINO</name>
<dbReference type="InterPro" id="IPR001173">
    <property type="entry name" value="Glyco_trans_2-like"/>
</dbReference>
<evidence type="ECO:0000256" key="3">
    <source>
        <dbReference type="SAM" id="Phobius"/>
    </source>
</evidence>
<keyword evidence="3" id="KW-0472">Membrane</keyword>
<dbReference type="OrthoDB" id="416652at2759"/>
<protein>
    <recommendedName>
        <fullName evidence="9">Glycosyltransferase 2-like domain-containing protein</fullName>
    </recommendedName>
</protein>